<dbReference type="Gene3D" id="3.90.550.10">
    <property type="entry name" value="Spore Coat Polysaccharide Biosynthesis Protein SpsA, Chain A"/>
    <property type="match status" value="1"/>
</dbReference>
<accession>A0A1G9Z3I1</accession>
<dbReference type="OrthoDB" id="396512at2"/>
<evidence type="ECO:0000256" key="2">
    <source>
        <dbReference type="ARBA" id="ARBA00022679"/>
    </source>
</evidence>
<feature type="domain" description="Glycosyltransferase 2-like" evidence="3">
    <location>
        <begin position="5"/>
        <end position="133"/>
    </location>
</feature>
<dbReference type="PANTHER" id="PTHR22916:SF51">
    <property type="entry name" value="GLYCOSYLTRANSFERASE EPSH-RELATED"/>
    <property type="match status" value="1"/>
</dbReference>
<evidence type="ECO:0000256" key="1">
    <source>
        <dbReference type="ARBA" id="ARBA00022676"/>
    </source>
</evidence>
<keyword evidence="2 4" id="KW-0808">Transferase</keyword>
<dbReference type="EMBL" id="FNID01000012">
    <property type="protein sequence ID" value="SDN15859.1"/>
    <property type="molecule type" value="Genomic_DNA"/>
</dbReference>
<keyword evidence="1" id="KW-0328">Glycosyltransferase</keyword>
<organism evidence="4 5">
    <name type="scientific">Acetanaerobacterium elongatum</name>
    <dbReference type="NCBI Taxonomy" id="258515"/>
    <lineage>
        <taxon>Bacteria</taxon>
        <taxon>Bacillati</taxon>
        <taxon>Bacillota</taxon>
        <taxon>Clostridia</taxon>
        <taxon>Eubacteriales</taxon>
        <taxon>Oscillospiraceae</taxon>
        <taxon>Acetanaerobacterium</taxon>
    </lineage>
</organism>
<dbReference type="GO" id="GO:0016757">
    <property type="term" value="F:glycosyltransferase activity"/>
    <property type="evidence" value="ECO:0007669"/>
    <property type="project" value="UniProtKB-KW"/>
</dbReference>
<dbReference type="InterPro" id="IPR029044">
    <property type="entry name" value="Nucleotide-diphossugar_trans"/>
</dbReference>
<evidence type="ECO:0000259" key="3">
    <source>
        <dbReference type="Pfam" id="PF00535"/>
    </source>
</evidence>
<evidence type="ECO:0000313" key="4">
    <source>
        <dbReference type="EMBL" id="SDN15859.1"/>
    </source>
</evidence>
<protein>
    <submittedName>
        <fullName evidence="4">Glycosyltransferase involved in cell wall bisynthesis</fullName>
    </submittedName>
</protein>
<reference evidence="4 5" key="1">
    <citation type="submission" date="2016-10" db="EMBL/GenBank/DDBJ databases">
        <authorList>
            <person name="de Groot N.N."/>
        </authorList>
    </citation>
    <scope>NUCLEOTIDE SEQUENCE [LARGE SCALE GENOMIC DNA]</scope>
    <source>
        <strain evidence="4 5">CGMCC 1.5012</strain>
    </source>
</reference>
<dbReference type="AlphaFoldDB" id="A0A1G9Z3I1"/>
<dbReference type="PANTHER" id="PTHR22916">
    <property type="entry name" value="GLYCOSYLTRANSFERASE"/>
    <property type="match status" value="1"/>
</dbReference>
<sequence>MPLISFIVPVYKVEDYLDQCVQSLLIQSGSDYEIILVDDGSPDRCPEICESYAREHENVKVIHQKNGGLSAARNAGIRIAQGDYLLFVDSDDYIDSGFLRAVSQKIAQRPVDVAFLDALQIYSDGEVTPLGYPYEQLDFSGEEAAGILEQLSRFSKYPSGAWNKLFSRKLIVDNLLFFSEGLLYEDIDFTIAVFQYARSFDYYPIPYYYYRKNRNGSITNTIGIKHVNDLFFIIKKWSSDATPLSKPQKAVNAIMAYEYCVLLGYLHRSGKAIPESLRNEIFHYRWLLRYGRTRRIAAIRLLSRFPGLRAATFLLGVYLKLRKL</sequence>
<dbReference type="Proteomes" id="UP000199182">
    <property type="component" value="Unassembled WGS sequence"/>
</dbReference>
<dbReference type="InterPro" id="IPR001173">
    <property type="entry name" value="Glyco_trans_2-like"/>
</dbReference>
<keyword evidence="5" id="KW-1185">Reference proteome</keyword>
<gene>
    <name evidence="4" type="ORF">SAMN05192585_11279</name>
</gene>
<evidence type="ECO:0000313" key="5">
    <source>
        <dbReference type="Proteomes" id="UP000199182"/>
    </source>
</evidence>
<dbReference type="CDD" id="cd00761">
    <property type="entry name" value="Glyco_tranf_GTA_type"/>
    <property type="match status" value="1"/>
</dbReference>
<dbReference type="RefSeq" id="WP_092639513.1">
    <property type="nucleotide sequence ID" value="NZ_FNID01000012.1"/>
</dbReference>
<proteinExistence type="predicted"/>
<dbReference type="STRING" id="258515.SAMN05192585_11279"/>
<name>A0A1G9Z3I1_9FIRM</name>
<dbReference type="SUPFAM" id="SSF53448">
    <property type="entry name" value="Nucleotide-diphospho-sugar transferases"/>
    <property type="match status" value="1"/>
</dbReference>
<dbReference type="Pfam" id="PF00535">
    <property type="entry name" value="Glycos_transf_2"/>
    <property type="match status" value="1"/>
</dbReference>